<proteinExistence type="inferred from homology"/>
<gene>
    <name evidence="6 7" type="primary">arcA</name>
    <name evidence="7" type="ORF">JK636_00795</name>
</gene>
<comment type="pathway">
    <text evidence="1 6">Amino-acid degradation; L-arginine degradation via ADI pathway; carbamoyl phosphate from L-arginine: step 1/2.</text>
</comment>
<dbReference type="SUPFAM" id="SSF55909">
    <property type="entry name" value="Pentein"/>
    <property type="match status" value="1"/>
</dbReference>
<evidence type="ECO:0000256" key="2">
    <source>
        <dbReference type="ARBA" id="ARBA00010206"/>
    </source>
</evidence>
<protein>
    <recommendedName>
        <fullName evidence="6">Arginine deiminase</fullName>
        <shortName evidence="6">ADI</shortName>
        <ecNumber evidence="6">3.5.3.6</ecNumber>
    </recommendedName>
    <alternativeName>
        <fullName evidence="6">Arginine dihydrolase</fullName>
        <shortName evidence="6">AD</shortName>
    </alternativeName>
</protein>
<comment type="similarity">
    <text evidence="2 6">Belongs to the arginine deiminase family.</text>
</comment>
<dbReference type="Gene3D" id="1.10.3930.10">
    <property type="entry name" value="Arginine deiminase"/>
    <property type="match status" value="1"/>
</dbReference>
<feature type="active site" description="Amidino-cysteine intermediate" evidence="6">
    <location>
        <position position="400"/>
    </location>
</feature>
<evidence type="ECO:0000256" key="6">
    <source>
        <dbReference type="HAMAP-Rule" id="MF_00242"/>
    </source>
</evidence>
<organism evidence="7 8">
    <name type="scientific">Clostridium rhizosphaerae</name>
    <dbReference type="NCBI Taxonomy" id="2803861"/>
    <lineage>
        <taxon>Bacteria</taxon>
        <taxon>Bacillati</taxon>
        <taxon>Bacillota</taxon>
        <taxon>Clostridia</taxon>
        <taxon>Eubacteriales</taxon>
        <taxon>Clostridiaceae</taxon>
        <taxon>Clostridium</taxon>
    </lineage>
</organism>
<dbReference type="InterPro" id="IPR003876">
    <property type="entry name" value="Arg_deiminase"/>
</dbReference>
<sequence length="420" mass="48449">MNFVVSNSNISVYSEIGNLKCVLLHCPGEEVENIVPDYLRRLLFDEIVFLKQAKKEHNQFADILRNEGVEVLYLTDLMADILEDHKVRDEFLKEFMEEGKVVTEGLQEAIIELFSGCSPQELIRKCIAGIRKEELNHIKPKSLGDMVKNPYPFYLDPIPNMYFQRDPFASIGSGISLNVMANETRNRETIFAKYIFDNHPRFKNVPRWYNRNKTHPIEGGDILVLSDKVLAIGISDRTEPIAIERLAHKLLSSEEPFETVLAFDIPKTRAYMHLDTVFTMVDYDQFTIYSGIEDPLDVYSIHKGKNDEIKIKYEYEELSSILKRHLNLTAVNLIRCGNGDRIAASREQWNDGSNTLAVAPGKVICYNRNHVTNETLRKNNIEVLEFDSYELSRGRGGPRCMSMPLIREKFSKENKNKIRY</sequence>
<dbReference type="NCBIfam" id="NF002381">
    <property type="entry name" value="PRK01388.1"/>
    <property type="match status" value="1"/>
</dbReference>
<comment type="catalytic activity">
    <reaction evidence="5 6">
        <text>L-arginine + H2O = L-citrulline + NH4(+)</text>
        <dbReference type="Rhea" id="RHEA:19597"/>
        <dbReference type="ChEBI" id="CHEBI:15377"/>
        <dbReference type="ChEBI" id="CHEBI:28938"/>
        <dbReference type="ChEBI" id="CHEBI:32682"/>
        <dbReference type="ChEBI" id="CHEBI:57743"/>
        <dbReference type="EC" id="3.5.3.6"/>
    </reaction>
</comment>
<accession>A0ABS1T4M7</accession>
<evidence type="ECO:0000256" key="1">
    <source>
        <dbReference type="ARBA" id="ARBA00005213"/>
    </source>
</evidence>
<keyword evidence="8" id="KW-1185">Reference proteome</keyword>
<keyword evidence="6" id="KW-0963">Cytoplasm</keyword>
<evidence type="ECO:0000313" key="7">
    <source>
        <dbReference type="EMBL" id="MBL4934288.1"/>
    </source>
</evidence>
<dbReference type="PANTHER" id="PTHR47271">
    <property type="entry name" value="ARGININE DEIMINASE"/>
    <property type="match status" value="1"/>
</dbReference>
<dbReference type="PRINTS" id="PR01466">
    <property type="entry name" value="ARGDEIMINASE"/>
</dbReference>
<dbReference type="PIRSF" id="PIRSF006356">
    <property type="entry name" value="Arg_deiminase"/>
    <property type="match status" value="1"/>
</dbReference>
<evidence type="ECO:0000313" key="8">
    <source>
        <dbReference type="Proteomes" id="UP000632377"/>
    </source>
</evidence>
<dbReference type="GO" id="GO:0016990">
    <property type="term" value="F:arginine deiminase activity"/>
    <property type="evidence" value="ECO:0007669"/>
    <property type="project" value="UniProtKB-EC"/>
</dbReference>
<evidence type="ECO:0000256" key="3">
    <source>
        <dbReference type="ARBA" id="ARBA00022503"/>
    </source>
</evidence>
<dbReference type="Pfam" id="PF02274">
    <property type="entry name" value="ADI"/>
    <property type="match status" value="1"/>
</dbReference>
<name>A0ABS1T4M7_9CLOT</name>
<dbReference type="PANTHER" id="PTHR47271:SF2">
    <property type="entry name" value="ARGININE DEIMINASE"/>
    <property type="match status" value="1"/>
</dbReference>
<dbReference type="EMBL" id="JAESWC010000001">
    <property type="protein sequence ID" value="MBL4934288.1"/>
    <property type="molecule type" value="Genomic_DNA"/>
</dbReference>
<evidence type="ECO:0000256" key="5">
    <source>
        <dbReference type="ARBA" id="ARBA00049429"/>
    </source>
</evidence>
<dbReference type="Proteomes" id="UP000632377">
    <property type="component" value="Unassembled WGS sequence"/>
</dbReference>
<evidence type="ECO:0000256" key="4">
    <source>
        <dbReference type="ARBA" id="ARBA00022801"/>
    </source>
</evidence>
<dbReference type="EC" id="3.5.3.6" evidence="6"/>
<reference evidence="7 8" key="1">
    <citation type="submission" date="2021-01" db="EMBL/GenBank/DDBJ databases">
        <title>Genome public.</title>
        <authorList>
            <person name="Liu C."/>
            <person name="Sun Q."/>
        </authorList>
    </citation>
    <scope>NUCLEOTIDE SEQUENCE [LARGE SCALE GENOMIC DNA]</scope>
    <source>
        <strain evidence="7 8">YIM B02515</strain>
    </source>
</reference>
<keyword evidence="3 6" id="KW-0056">Arginine metabolism</keyword>
<dbReference type="Gene3D" id="3.75.10.10">
    <property type="entry name" value="L-arginine/glycine Amidinotransferase, Chain A"/>
    <property type="match status" value="1"/>
</dbReference>
<dbReference type="HAMAP" id="MF_00242">
    <property type="entry name" value="Arg_deiminase"/>
    <property type="match status" value="1"/>
</dbReference>
<keyword evidence="4 6" id="KW-0378">Hydrolase</keyword>
<comment type="caution">
    <text evidence="7">The sequence shown here is derived from an EMBL/GenBank/DDBJ whole genome shotgun (WGS) entry which is preliminary data.</text>
</comment>
<dbReference type="NCBIfam" id="TIGR01078">
    <property type="entry name" value="arcA"/>
    <property type="match status" value="1"/>
</dbReference>
<comment type="subcellular location">
    <subcellularLocation>
        <location evidence="6">Cytoplasm</location>
    </subcellularLocation>
</comment>